<evidence type="ECO:0000256" key="3">
    <source>
        <dbReference type="ARBA" id="ARBA00022771"/>
    </source>
</evidence>
<organism evidence="8 9">
    <name type="scientific">Oedothorax gibbosus</name>
    <dbReference type="NCBI Taxonomy" id="931172"/>
    <lineage>
        <taxon>Eukaryota</taxon>
        <taxon>Metazoa</taxon>
        <taxon>Ecdysozoa</taxon>
        <taxon>Arthropoda</taxon>
        <taxon>Chelicerata</taxon>
        <taxon>Arachnida</taxon>
        <taxon>Araneae</taxon>
        <taxon>Araneomorphae</taxon>
        <taxon>Entelegynae</taxon>
        <taxon>Araneoidea</taxon>
        <taxon>Linyphiidae</taxon>
        <taxon>Erigoninae</taxon>
        <taxon>Oedothorax</taxon>
    </lineage>
</organism>
<dbReference type="SMART" id="SM00355">
    <property type="entry name" value="ZnF_C2H2"/>
    <property type="match status" value="4"/>
</dbReference>
<evidence type="ECO:0000256" key="4">
    <source>
        <dbReference type="ARBA" id="ARBA00022833"/>
    </source>
</evidence>
<evidence type="ECO:0000313" key="9">
    <source>
        <dbReference type="Proteomes" id="UP000827092"/>
    </source>
</evidence>
<proteinExistence type="predicted"/>
<keyword evidence="9" id="KW-1185">Reference proteome</keyword>
<protein>
    <recommendedName>
        <fullName evidence="7">C2H2-type domain-containing protein</fullName>
    </recommendedName>
</protein>
<dbReference type="Proteomes" id="UP000827092">
    <property type="component" value="Unassembled WGS sequence"/>
</dbReference>
<dbReference type="PROSITE" id="PS50157">
    <property type="entry name" value="ZINC_FINGER_C2H2_2"/>
    <property type="match status" value="4"/>
</dbReference>
<evidence type="ECO:0000313" key="8">
    <source>
        <dbReference type="EMBL" id="KAG8195818.1"/>
    </source>
</evidence>
<feature type="domain" description="C2H2-type" evidence="7">
    <location>
        <begin position="340"/>
        <end position="367"/>
    </location>
</feature>
<evidence type="ECO:0000256" key="2">
    <source>
        <dbReference type="ARBA" id="ARBA00022737"/>
    </source>
</evidence>
<keyword evidence="3 5" id="KW-0863">Zinc-finger</keyword>
<dbReference type="InterPro" id="IPR036236">
    <property type="entry name" value="Znf_C2H2_sf"/>
</dbReference>
<evidence type="ECO:0000259" key="7">
    <source>
        <dbReference type="PROSITE" id="PS50157"/>
    </source>
</evidence>
<dbReference type="GO" id="GO:0000978">
    <property type="term" value="F:RNA polymerase II cis-regulatory region sequence-specific DNA binding"/>
    <property type="evidence" value="ECO:0007669"/>
    <property type="project" value="TreeGrafter"/>
</dbReference>
<dbReference type="PANTHER" id="PTHR23235">
    <property type="entry name" value="KRUEPPEL-LIKE TRANSCRIPTION FACTOR"/>
    <property type="match status" value="1"/>
</dbReference>
<evidence type="ECO:0000256" key="1">
    <source>
        <dbReference type="ARBA" id="ARBA00022723"/>
    </source>
</evidence>
<dbReference type="InterPro" id="IPR013087">
    <property type="entry name" value="Znf_C2H2_type"/>
</dbReference>
<dbReference type="Pfam" id="PF00096">
    <property type="entry name" value="zf-C2H2"/>
    <property type="match status" value="3"/>
</dbReference>
<dbReference type="GO" id="GO:0008270">
    <property type="term" value="F:zinc ion binding"/>
    <property type="evidence" value="ECO:0007669"/>
    <property type="project" value="UniProtKB-KW"/>
</dbReference>
<dbReference type="AlphaFoldDB" id="A0AAV6VIB3"/>
<reference evidence="8 9" key="1">
    <citation type="journal article" date="2022" name="Nat. Ecol. Evol.">
        <title>A masculinizing supergene underlies an exaggerated male reproductive morph in a spider.</title>
        <authorList>
            <person name="Hendrickx F."/>
            <person name="De Corte Z."/>
            <person name="Sonet G."/>
            <person name="Van Belleghem S.M."/>
            <person name="Kostlbacher S."/>
            <person name="Vangestel C."/>
        </authorList>
    </citation>
    <scope>NUCLEOTIDE SEQUENCE [LARGE SCALE GENOMIC DNA]</scope>
    <source>
        <strain evidence="8">W744_W776</strain>
    </source>
</reference>
<comment type="caution">
    <text evidence="8">The sequence shown here is derived from an EMBL/GenBank/DDBJ whole genome shotgun (WGS) entry which is preliminary data.</text>
</comment>
<feature type="region of interest" description="Disordered" evidence="6">
    <location>
        <begin position="248"/>
        <end position="268"/>
    </location>
</feature>
<dbReference type="FunFam" id="3.30.160.60:FF:002343">
    <property type="entry name" value="Zinc finger protein 33A"/>
    <property type="match status" value="1"/>
</dbReference>
<keyword evidence="2" id="KW-0677">Repeat</keyword>
<dbReference type="Gene3D" id="3.30.160.60">
    <property type="entry name" value="Classic Zinc Finger"/>
    <property type="match status" value="4"/>
</dbReference>
<name>A0AAV6VIB3_9ARAC</name>
<dbReference type="PROSITE" id="PS00028">
    <property type="entry name" value="ZINC_FINGER_C2H2_1"/>
    <property type="match status" value="4"/>
</dbReference>
<dbReference type="FunFam" id="3.30.160.60:FF:000624">
    <property type="entry name" value="zinc finger protein 697"/>
    <property type="match status" value="1"/>
</dbReference>
<accession>A0AAV6VIB3</accession>
<dbReference type="EMBL" id="JAFNEN010000077">
    <property type="protein sequence ID" value="KAG8195818.1"/>
    <property type="molecule type" value="Genomic_DNA"/>
</dbReference>
<feature type="domain" description="C2H2-type" evidence="7">
    <location>
        <begin position="371"/>
        <end position="401"/>
    </location>
</feature>
<gene>
    <name evidence="8" type="ORF">JTE90_008517</name>
</gene>
<feature type="domain" description="C2H2-type" evidence="7">
    <location>
        <begin position="284"/>
        <end position="311"/>
    </location>
</feature>
<sequence length="416" mass="46487">MYFAAYPNSELVTPYAYLYYLNGSFNGPYQYASEANVTQNSAIYAWNGTSVPETPAMRQEIKNAQDNRYLNVQGGNLQQAPWTNPGQNETTQGLDKYFDASSYIRINSRIASYRATSDSVLNQKFYESSSQAGINFTNASDCHTTADSVLDQKLYESSHRAGINFANTDCHGETVSVADNYSKSSSQSAINSTNMDCHGRSVSVFDKNSGTISRAGINSRIADCQVGRLNNAKGFEIWRPFCPSPAKEVSADGSDRNQQNFPPPRTKIEHSKTSLFKPVKKRDYKCRYCASSFASSAQLNSHLKVHTGSKPFDCPSCPQRFARNEELTRHSRIHSGYKPHACRTCGKSFGRKDHLAKHAKTHLRTEEKKAYACTLPGCGNRYTRSDALTRHKTLAHATYRRKEELTVGLKKDIFIS</sequence>
<feature type="domain" description="C2H2-type" evidence="7">
    <location>
        <begin position="312"/>
        <end position="339"/>
    </location>
</feature>
<keyword evidence="4" id="KW-0862">Zinc</keyword>
<dbReference type="PANTHER" id="PTHR23235:SF139">
    <property type="entry name" value="HUCKEBEIN"/>
    <property type="match status" value="1"/>
</dbReference>
<dbReference type="SUPFAM" id="SSF57667">
    <property type="entry name" value="beta-beta-alpha zinc fingers"/>
    <property type="match status" value="2"/>
</dbReference>
<evidence type="ECO:0000256" key="5">
    <source>
        <dbReference type="PROSITE-ProRule" id="PRU00042"/>
    </source>
</evidence>
<keyword evidence="1" id="KW-0479">Metal-binding</keyword>
<dbReference type="GO" id="GO:0000981">
    <property type="term" value="F:DNA-binding transcription factor activity, RNA polymerase II-specific"/>
    <property type="evidence" value="ECO:0007669"/>
    <property type="project" value="TreeGrafter"/>
</dbReference>
<evidence type="ECO:0000256" key="6">
    <source>
        <dbReference type="SAM" id="MobiDB-lite"/>
    </source>
</evidence>